<reference evidence="3" key="1">
    <citation type="submission" date="2016-04" db="EMBL/GenBank/DDBJ databases">
        <title>Fast-growing isolate from the root nodules of Vavilovia formosa.</title>
        <authorList>
            <person name="Kimeklis A."/>
            <person name="Safronova V."/>
            <person name="Belimov A."/>
            <person name="Andronov E."/>
        </authorList>
    </citation>
    <scope>NUCLEOTIDE SEQUENCE [LARGE SCALE GENOMIC DNA]</scope>
    <source>
        <strain evidence="3">Vaf-46</strain>
    </source>
</reference>
<organism evidence="3">
    <name type="scientific">Rhizobium leguminosarum</name>
    <dbReference type="NCBI Taxonomy" id="384"/>
    <lineage>
        <taxon>Bacteria</taxon>
        <taxon>Pseudomonadati</taxon>
        <taxon>Pseudomonadota</taxon>
        <taxon>Alphaproteobacteria</taxon>
        <taxon>Hyphomicrobiales</taxon>
        <taxon>Rhizobiaceae</taxon>
        <taxon>Rhizobium/Agrobacterium group</taxon>
        <taxon>Rhizobium</taxon>
    </lineage>
</organism>
<evidence type="ECO:0008006" key="4">
    <source>
        <dbReference type="Google" id="ProtNLM"/>
    </source>
</evidence>
<evidence type="ECO:0000313" key="3">
    <source>
        <dbReference type="EMBL" id="OAP96584.1"/>
    </source>
</evidence>
<protein>
    <recommendedName>
        <fullName evidence="4">DUF2092 domain-containing protein</fullName>
    </recommendedName>
</protein>
<proteinExistence type="predicted"/>
<dbReference type="Pfam" id="PF09865">
    <property type="entry name" value="DUF2092"/>
    <property type="match status" value="1"/>
</dbReference>
<dbReference type="SUPFAM" id="SSF89392">
    <property type="entry name" value="Prokaryotic lipoproteins and lipoprotein localization factors"/>
    <property type="match status" value="1"/>
</dbReference>
<dbReference type="InterPro" id="IPR019207">
    <property type="entry name" value="DUF2092"/>
</dbReference>
<dbReference type="InterPro" id="IPR029046">
    <property type="entry name" value="LolA/LolB/LppX"/>
</dbReference>
<evidence type="ECO:0000256" key="2">
    <source>
        <dbReference type="SAM" id="SignalP"/>
    </source>
</evidence>
<dbReference type="PIRSF" id="PIRSF012443">
    <property type="entry name" value="UCP012443"/>
    <property type="match status" value="1"/>
</dbReference>
<name>A0A179BZW4_RHILE</name>
<evidence type="ECO:0000256" key="1">
    <source>
        <dbReference type="ARBA" id="ARBA00022729"/>
    </source>
</evidence>
<comment type="caution">
    <text evidence="3">The sequence shown here is derived from an EMBL/GenBank/DDBJ whole genome shotgun (WGS) entry which is preliminary data.</text>
</comment>
<dbReference type="eggNOG" id="COG3900">
    <property type="taxonomic scope" value="Bacteria"/>
</dbReference>
<keyword evidence="1 2" id="KW-0732">Signal</keyword>
<gene>
    <name evidence="3" type="ORF">A4U53_14035</name>
</gene>
<feature type="chain" id="PRO_5008099769" description="DUF2092 domain-containing protein" evidence="2">
    <location>
        <begin position="32"/>
        <end position="268"/>
    </location>
</feature>
<sequence length="268" mass="29204">MTRPSGRSQSQFAIVLAAGALAMFVSGSLSATLADETDAKKLVKAMSDYLASQKAISFDYDTNLEVVTADHQKILLASSGKMEMGRPDKLRVTRHGGFANVEMTFDGKTATMFGKDANLYAQAEVPGTIDHLVDEMRDKLHRPVPGADLLMPDVYGTLMDGVSDVKDLGSGVIGGVECDHLAFRTKEVDWQIWIAQGDHPYPCRYVITANQVDQGPQYSIQISDWKTGADVLAADYTFKNTTDAKKVDLSKLKDTDELPDHLAKGAKQ</sequence>
<feature type="signal peptide" evidence="2">
    <location>
        <begin position="1"/>
        <end position="31"/>
    </location>
</feature>
<accession>A0A179BZW4</accession>
<dbReference type="EMBL" id="LWBS01000044">
    <property type="protein sequence ID" value="OAP96584.1"/>
    <property type="molecule type" value="Genomic_DNA"/>
</dbReference>
<dbReference type="AlphaFoldDB" id="A0A179BZW4"/>
<dbReference type="Gene3D" id="2.50.20.20">
    <property type="match status" value="1"/>
</dbReference>